<organism evidence="1 2">
    <name type="scientific">Pleurodeles waltl</name>
    <name type="common">Iberian ribbed newt</name>
    <dbReference type="NCBI Taxonomy" id="8319"/>
    <lineage>
        <taxon>Eukaryota</taxon>
        <taxon>Metazoa</taxon>
        <taxon>Chordata</taxon>
        <taxon>Craniata</taxon>
        <taxon>Vertebrata</taxon>
        <taxon>Euteleostomi</taxon>
        <taxon>Amphibia</taxon>
        <taxon>Batrachia</taxon>
        <taxon>Caudata</taxon>
        <taxon>Salamandroidea</taxon>
        <taxon>Salamandridae</taxon>
        <taxon>Pleurodelinae</taxon>
        <taxon>Pleurodeles</taxon>
    </lineage>
</organism>
<sequence>MPEEYLKEESNPKEERRLERALTSDEVHRQLWDGCILATEPRHQNSEYELVQTTHTLLTVENKNKQRPFWKCVVLATFWCCLARHQKSGASAAVLVLPSATPEEQSERGRDRGNGCCSCAASRDTRRAERARPFWCCLARHQKSRASSAVIEETVAARVPPWYAFGEQGRFCD</sequence>
<evidence type="ECO:0000313" key="1">
    <source>
        <dbReference type="EMBL" id="KAJ1205434.1"/>
    </source>
</evidence>
<evidence type="ECO:0000313" key="2">
    <source>
        <dbReference type="Proteomes" id="UP001066276"/>
    </source>
</evidence>
<protein>
    <submittedName>
        <fullName evidence="1">Uncharacterized protein</fullName>
    </submittedName>
</protein>
<name>A0AAV7VZS2_PLEWA</name>
<keyword evidence="2" id="KW-1185">Reference proteome</keyword>
<accession>A0AAV7VZS2</accession>
<dbReference type="EMBL" id="JANPWB010000002">
    <property type="protein sequence ID" value="KAJ1205434.1"/>
    <property type="molecule type" value="Genomic_DNA"/>
</dbReference>
<dbReference type="AlphaFoldDB" id="A0AAV7VZS2"/>
<gene>
    <name evidence="1" type="ORF">NDU88_000869</name>
</gene>
<reference evidence="1" key="1">
    <citation type="journal article" date="2022" name="bioRxiv">
        <title>Sequencing and chromosome-scale assembly of the giantPleurodeles waltlgenome.</title>
        <authorList>
            <person name="Brown T."/>
            <person name="Elewa A."/>
            <person name="Iarovenko S."/>
            <person name="Subramanian E."/>
            <person name="Araus A.J."/>
            <person name="Petzold A."/>
            <person name="Susuki M."/>
            <person name="Suzuki K.-i.T."/>
            <person name="Hayashi T."/>
            <person name="Toyoda A."/>
            <person name="Oliveira C."/>
            <person name="Osipova E."/>
            <person name="Leigh N.D."/>
            <person name="Simon A."/>
            <person name="Yun M.H."/>
        </authorList>
    </citation>
    <scope>NUCLEOTIDE SEQUENCE</scope>
    <source>
        <strain evidence="1">20211129_DDA</strain>
        <tissue evidence="1">Liver</tissue>
    </source>
</reference>
<dbReference type="Proteomes" id="UP001066276">
    <property type="component" value="Chromosome 1_2"/>
</dbReference>
<proteinExistence type="predicted"/>
<comment type="caution">
    <text evidence="1">The sequence shown here is derived from an EMBL/GenBank/DDBJ whole genome shotgun (WGS) entry which is preliminary data.</text>
</comment>